<keyword evidence="5" id="KW-1185">Reference proteome</keyword>
<evidence type="ECO:0008006" key="6">
    <source>
        <dbReference type="Google" id="ProtNLM"/>
    </source>
</evidence>
<dbReference type="EMBL" id="JAIXNE010000004">
    <property type="protein sequence ID" value="MCA6077167.1"/>
    <property type="molecule type" value="Genomic_DNA"/>
</dbReference>
<proteinExistence type="predicted"/>
<protein>
    <recommendedName>
        <fullName evidence="6">PAS domain-containing protein</fullName>
    </recommendedName>
</protein>
<evidence type="ECO:0000256" key="1">
    <source>
        <dbReference type="SAM" id="Phobius"/>
    </source>
</evidence>
<dbReference type="EMBL" id="JAIXNE010000003">
    <property type="protein sequence ID" value="MCA6076039.1"/>
    <property type="molecule type" value="Genomic_DNA"/>
</dbReference>
<keyword evidence="1" id="KW-0472">Membrane</keyword>
<reference evidence="3" key="1">
    <citation type="submission" date="2021-09" db="EMBL/GenBank/DDBJ databases">
        <title>Fulvivirga sp. isolated from coastal sediment.</title>
        <authorList>
            <person name="Yu H."/>
        </authorList>
    </citation>
    <scope>NUCLEOTIDE SEQUENCE</scope>
    <source>
        <strain evidence="3">1062</strain>
    </source>
</reference>
<name>A0A9X1KYI5_9BACT</name>
<gene>
    <name evidence="2" type="ORF">LDX50_08275</name>
    <name evidence="3" type="ORF">LDX50_14245</name>
    <name evidence="4" type="ORF">LDX50_19965</name>
</gene>
<organism evidence="3 5">
    <name type="scientific">Fulvivirga sedimenti</name>
    <dbReference type="NCBI Taxonomy" id="2879465"/>
    <lineage>
        <taxon>Bacteria</taxon>
        <taxon>Pseudomonadati</taxon>
        <taxon>Bacteroidota</taxon>
        <taxon>Cytophagia</taxon>
        <taxon>Cytophagales</taxon>
        <taxon>Fulvivirgaceae</taxon>
        <taxon>Fulvivirga</taxon>
    </lineage>
</organism>
<dbReference type="RefSeq" id="WP_225697972.1">
    <property type="nucleotide sequence ID" value="NZ_JAIXNE010000002.1"/>
</dbReference>
<dbReference type="EMBL" id="JAIXNE010000002">
    <property type="protein sequence ID" value="MCA6074862.1"/>
    <property type="molecule type" value="Genomic_DNA"/>
</dbReference>
<evidence type="ECO:0000313" key="4">
    <source>
        <dbReference type="EMBL" id="MCA6077167.1"/>
    </source>
</evidence>
<accession>A0A9X1KYI5</accession>
<keyword evidence="1" id="KW-1133">Transmembrane helix</keyword>
<comment type="caution">
    <text evidence="3">The sequence shown here is derived from an EMBL/GenBank/DDBJ whole genome shotgun (WGS) entry which is preliminary data.</text>
</comment>
<evidence type="ECO:0000313" key="5">
    <source>
        <dbReference type="Proteomes" id="UP001139409"/>
    </source>
</evidence>
<dbReference type="AlphaFoldDB" id="A0A9X1KYI5"/>
<evidence type="ECO:0000313" key="2">
    <source>
        <dbReference type="EMBL" id="MCA6074862.1"/>
    </source>
</evidence>
<evidence type="ECO:0000313" key="3">
    <source>
        <dbReference type="EMBL" id="MCA6076039.1"/>
    </source>
</evidence>
<sequence>MSKIVISFLIAALLLIAFFTYQAYTSSTQSLKIRYNVQTTLAAYDDITLQIKDAYEQVLIFNLSGDRSHIDRYLGSEENIYRKLSEIEGMVSELGRSDLPSDSLRTLISRQFLRMEKFRLRNDASLVNDTLSLKLLNESLEDQNRIQETIDHDKDSIAGLSENLGQSGVLTPAFIAFLALLGIGSVVYISRQVVKMEGEVAGIEEKLRKNQQILSEEIEDRERLESSRNLILNISDEFWVEVRPVRDLDETVDFHVNMMNSKADAILRPDGETSLQRILSKTLTEDTRDQFLDELIEASESGDLRTTQFRLEHENVAGEYGVLIQPHKDILLLKGLYKGYVSELEMRISELEQENSYWFNESGNYLAVLNSQGKVIRMNQAFSEFAGAAESGRDYLWDIPVFEKSESDKHELRQAIRELSESNIIVTISKIVSGGKLHGILDKRNQINSILVIIPETTEKD</sequence>
<keyword evidence="1" id="KW-0812">Transmembrane</keyword>
<feature type="transmembrane region" description="Helical" evidence="1">
    <location>
        <begin position="169"/>
        <end position="189"/>
    </location>
</feature>
<dbReference type="Proteomes" id="UP001139409">
    <property type="component" value="Unassembled WGS sequence"/>
</dbReference>